<feature type="region of interest" description="Disordered" evidence="1">
    <location>
        <begin position="23"/>
        <end position="93"/>
    </location>
</feature>
<dbReference type="NCBIfam" id="NF033223">
    <property type="entry name" value="YHYH_alt"/>
    <property type="match status" value="1"/>
</dbReference>
<dbReference type="Proteomes" id="UP000027153">
    <property type="component" value="Unassembled WGS sequence"/>
</dbReference>
<evidence type="ECO:0000313" key="2">
    <source>
        <dbReference type="EMBL" id="KCZ71258.1"/>
    </source>
</evidence>
<accession>A0A062V3P6</accession>
<keyword evidence="3" id="KW-1185">Reference proteome</keyword>
<comment type="caution">
    <text evidence="2">The sequence shown here is derived from an EMBL/GenBank/DDBJ whole genome shotgun (WGS) entry which is preliminary data.</text>
</comment>
<dbReference type="RefSeq" id="WP_198527419.1">
    <property type="nucleotide sequence ID" value="NZ_JMIY01000006.1"/>
</dbReference>
<feature type="compositionally biased region" description="Polar residues" evidence="1">
    <location>
        <begin position="28"/>
        <end position="42"/>
    </location>
</feature>
<dbReference type="AlphaFoldDB" id="A0A062V3P6"/>
<organism evidence="2 3">
    <name type="scientific">Candidatus Methanoperedens nitratireducens</name>
    <dbReference type="NCBI Taxonomy" id="1392998"/>
    <lineage>
        <taxon>Archaea</taxon>
        <taxon>Methanobacteriati</taxon>
        <taxon>Methanobacteriota</taxon>
        <taxon>Stenosarchaea group</taxon>
        <taxon>Methanomicrobia</taxon>
        <taxon>Methanosarcinales</taxon>
        <taxon>ANME-2 cluster</taxon>
        <taxon>Candidatus Methanoperedentaceae</taxon>
        <taxon>Candidatus Methanoperedens</taxon>
    </lineage>
</organism>
<evidence type="ECO:0000313" key="3">
    <source>
        <dbReference type="Proteomes" id="UP000027153"/>
    </source>
</evidence>
<feature type="compositionally biased region" description="Pro residues" evidence="1">
    <location>
        <begin position="55"/>
        <end position="77"/>
    </location>
</feature>
<dbReference type="InterPro" id="IPR047773">
    <property type="entry name" value="YHYH_dom_bact"/>
</dbReference>
<feature type="compositionally biased region" description="Low complexity" evidence="1">
    <location>
        <begin position="78"/>
        <end position="93"/>
    </location>
</feature>
<protein>
    <recommendedName>
        <fullName evidence="4">YHYH domain-containing protein</fullName>
    </recommendedName>
</protein>
<proteinExistence type="predicted"/>
<evidence type="ECO:0008006" key="4">
    <source>
        <dbReference type="Google" id="ProtNLM"/>
    </source>
</evidence>
<reference evidence="2 3" key="1">
    <citation type="journal article" date="2013" name="Nature">
        <title>Anaerobic oxidation of methane coupled to nitrate reduction in a novel archaeal lineage.</title>
        <authorList>
            <person name="Haroon M.F."/>
            <person name="Hu S."/>
            <person name="Shi Y."/>
            <person name="Imelfort M."/>
            <person name="Keller J."/>
            <person name="Hugenholtz P."/>
            <person name="Yuan Z."/>
            <person name="Tyson G.W."/>
        </authorList>
    </citation>
    <scope>NUCLEOTIDE SEQUENCE [LARGE SCALE GENOMIC DNA]</scope>
    <source>
        <strain evidence="2 3">ANME-2d</strain>
    </source>
</reference>
<evidence type="ECO:0000256" key="1">
    <source>
        <dbReference type="SAM" id="MobiDB-lite"/>
    </source>
</evidence>
<sequence precursor="true">MKPKAVVFVMIFSLILIFASASAHPGRTDSNGGHTCRTNCSQWGLEDGEYHYHPTPVPTPSPTPTSTPIPTPTPTPTPTQTATPAPTKTSTSE</sequence>
<gene>
    <name evidence="2" type="ORF">ANME2D_02459</name>
</gene>
<name>A0A062V3P6_9EURY</name>
<dbReference type="EMBL" id="JMIY01000006">
    <property type="protein sequence ID" value="KCZ71258.1"/>
    <property type="molecule type" value="Genomic_DNA"/>
</dbReference>